<evidence type="ECO:0000313" key="1">
    <source>
        <dbReference type="EMBL" id="MPC69006.1"/>
    </source>
</evidence>
<protein>
    <submittedName>
        <fullName evidence="1">Uncharacterized protein</fullName>
    </submittedName>
</protein>
<evidence type="ECO:0000313" key="2">
    <source>
        <dbReference type="Proteomes" id="UP000324222"/>
    </source>
</evidence>
<proteinExistence type="predicted"/>
<comment type="caution">
    <text evidence="1">The sequence shown here is derived from an EMBL/GenBank/DDBJ whole genome shotgun (WGS) entry which is preliminary data.</text>
</comment>
<accession>A0A5B7HGG6</accession>
<name>A0A5B7HGG6_PORTR</name>
<dbReference type="EMBL" id="VSRR010028743">
    <property type="protein sequence ID" value="MPC69006.1"/>
    <property type="molecule type" value="Genomic_DNA"/>
</dbReference>
<organism evidence="1 2">
    <name type="scientific">Portunus trituberculatus</name>
    <name type="common">Swimming crab</name>
    <name type="synonym">Neptunus trituberculatus</name>
    <dbReference type="NCBI Taxonomy" id="210409"/>
    <lineage>
        <taxon>Eukaryota</taxon>
        <taxon>Metazoa</taxon>
        <taxon>Ecdysozoa</taxon>
        <taxon>Arthropoda</taxon>
        <taxon>Crustacea</taxon>
        <taxon>Multicrustacea</taxon>
        <taxon>Malacostraca</taxon>
        <taxon>Eumalacostraca</taxon>
        <taxon>Eucarida</taxon>
        <taxon>Decapoda</taxon>
        <taxon>Pleocyemata</taxon>
        <taxon>Brachyura</taxon>
        <taxon>Eubrachyura</taxon>
        <taxon>Portunoidea</taxon>
        <taxon>Portunidae</taxon>
        <taxon>Portuninae</taxon>
        <taxon>Portunus</taxon>
    </lineage>
</organism>
<keyword evidence="2" id="KW-1185">Reference proteome</keyword>
<gene>
    <name evidence="1" type="ORF">E2C01_063219</name>
</gene>
<dbReference type="Proteomes" id="UP000324222">
    <property type="component" value="Unassembled WGS sequence"/>
</dbReference>
<dbReference type="AlphaFoldDB" id="A0A5B7HGG6"/>
<sequence>MGHRSWDGVGRGQKKG</sequence>
<reference evidence="1 2" key="1">
    <citation type="submission" date="2019-05" db="EMBL/GenBank/DDBJ databases">
        <title>Another draft genome of Portunus trituberculatus and its Hox gene families provides insights of decapod evolution.</title>
        <authorList>
            <person name="Jeong J.-H."/>
            <person name="Song I."/>
            <person name="Kim S."/>
            <person name="Choi T."/>
            <person name="Kim D."/>
            <person name="Ryu S."/>
            <person name="Kim W."/>
        </authorList>
    </citation>
    <scope>NUCLEOTIDE SEQUENCE [LARGE SCALE GENOMIC DNA]</scope>
    <source>
        <tissue evidence="1">Muscle</tissue>
    </source>
</reference>